<keyword evidence="6 14" id="KW-0238">DNA-binding</keyword>
<dbReference type="InterPro" id="IPR050342">
    <property type="entry name" value="HMGB"/>
</dbReference>
<dbReference type="Ensembl" id="ENSDCDT00010005963.1">
    <property type="protein sequence ID" value="ENSDCDP00010005763.1"/>
    <property type="gene ID" value="ENSDCDG00010002516.1"/>
</dbReference>
<evidence type="ECO:0000256" key="15">
    <source>
        <dbReference type="SAM" id="MobiDB-lite"/>
    </source>
</evidence>
<dbReference type="Gene3D" id="1.10.30.10">
    <property type="entry name" value="High mobility group box domain"/>
    <property type="match status" value="2"/>
</dbReference>
<keyword evidence="9" id="KW-0804">Transcription</keyword>
<evidence type="ECO:0000259" key="17">
    <source>
        <dbReference type="PROSITE" id="PS50118"/>
    </source>
</evidence>
<dbReference type="GO" id="GO:0003677">
    <property type="term" value="F:DNA binding"/>
    <property type="evidence" value="ECO:0007669"/>
    <property type="project" value="UniProtKB-UniRule"/>
</dbReference>
<dbReference type="InterPro" id="IPR036910">
    <property type="entry name" value="HMG_box_dom_sf"/>
</dbReference>
<comment type="subunit">
    <text evidence="13">Monomer; binds DNA as a monomer. Homodimer. Component of the mitochondrial transcription initiation complex, composed at least of TFB2M, TFAM and POLRMT. In this complex TFAM recruits POLRMT to the promoter whereas TFB2M induces structural changes in POLRMT to enable promoter opening and trapping of the DNA non-template strand. Upon metabolic stress, forms a complex composed of FOXO3, SIRT3, TFAM and POLRMT. Interacts with TFB1M and TFB2M. Interacts with CLPX; this enhances DNA-binding.</text>
</comment>
<dbReference type="SUPFAM" id="SSF47095">
    <property type="entry name" value="HMG-box"/>
    <property type="match status" value="2"/>
</dbReference>
<feature type="DNA-binding region" description="HMG box" evidence="14">
    <location>
        <begin position="48"/>
        <end position="116"/>
    </location>
</feature>
<protein>
    <recommendedName>
        <fullName evidence="11">Transcription factor A, mitochondrial</fullName>
    </recommendedName>
</protein>
<dbReference type="Proteomes" id="UP000694580">
    <property type="component" value="Chromosome 2"/>
</dbReference>
<evidence type="ECO:0000256" key="16">
    <source>
        <dbReference type="SAM" id="SignalP"/>
    </source>
</evidence>
<accession>A0A8C3ZBP1</accession>
<feature type="domain" description="HMG box" evidence="17">
    <location>
        <begin position="153"/>
        <end position="217"/>
    </location>
</feature>
<keyword evidence="20" id="KW-1185">Reference proteome</keyword>
<comment type="subcellular location">
    <subcellularLocation>
        <location evidence="1">Mitochondrion matrix</location>
        <location evidence="1">Mitochondrion nucleoid</location>
    </subcellularLocation>
</comment>
<keyword evidence="10" id="KW-1135">Mitochondrion nucleoid</keyword>
<dbReference type="PANTHER" id="PTHR48112:SF15">
    <property type="entry name" value="HMG BOX DOMAIN-CONTAINING PROTEIN"/>
    <property type="match status" value="1"/>
</dbReference>
<evidence type="ECO:0000256" key="3">
    <source>
        <dbReference type="ARBA" id="ARBA00022737"/>
    </source>
</evidence>
<keyword evidence="16" id="KW-0732">Signal</keyword>
<dbReference type="GO" id="GO:0042645">
    <property type="term" value="C:mitochondrial nucleoid"/>
    <property type="evidence" value="ECO:0007669"/>
    <property type="project" value="UniProtKB-SubCell"/>
</dbReference>
<feature type="DNA-binding region" description="HMG box" evidence="14">
    <location>
        <begin position="153"/>
        <end position="217"/>
    </location>
</feature>
<evidence type="ECO:0000256" key="7">
    <source>
        <dbReference type="ARBA" id="ARBA00023128"/>
    </source>
</evidence>
<keyword evidence="4" id="KW-0809">Transit peptide</keyword>
<organism evidence="19 20">
    <name type="scientific">Denticeps clupeoides</name>
    <name type="common">denticle herring</name>
    <dbReference type="NCBI Taxonomy" id="299321"/>
    <lineage>
        <taxon>Eukaryota</taxon>
        <taxon>Metazoa</taxon>
        <taxon>Chordata</taxon>
        <taxon>Craniata</taxon>
        <taxon>Vertebrata</taxon>
        <taxon>Euteleostomi</taxon>
        <taxon>Actinopterygii</taxon>
        <taxon>Neopterygii</taxon>
        <taxon>Teleostei</taxon>
        <taxon>Clupei</taxon>
        <taxon>Clupeiformes</taxon>
        <taxon>Denticipitoidei</taxon>
        <taxon>Denticipitidae</taxon>
        <taxon>Denticeps</taxon>
    </lineage>
</organism>
<keyword evidence="5" id="KW-0805">Transcription regulation</keyword>
<evidence type="ECO:0000256" key="6">
    <source>
        <dbReference type="ARBA" id="ARBA00023125"/>
    </source>
</evidence>
<dbReference type="Pfam" id="PF00505">
    <property type="entry name" value="HMG_box"/>
    <property type="match status" value="2"/>
</dbReference>
<sequence length="280" mass="31478">MAPLGLISAGARLLAAPLLGVFSAASAVRCARVLPAARWFGTAPAGPPKRPLTGYMRFVKQQQPVVSGQHPDVKVVEIVRKIAQQWRALTPEQKQPFQQASLQERERYKAAMEEYHAQLTPTQSAAIMSEKRLKMARRRALRKKRELTSLGKPKRPRTAFNIFMAEHFEEAKGTTMQGKMKSLMDDWKKLLANQKQVYVQLAEDDKIRYKNEMKAWEEHMVEIGREDVVRRKERAPRKVAKRGRKKSAVKAKTKSAAAKRSPANKAATGAKKTATPGKKA</sequence>
<dbReference type="PROSITE" id="PS50118">
    <property type="entry name" value="HMG_BOX_2"/>
    <property type="match status" value="2"/>
</dbReference>
<dbReference type="InterPro" id="IPR009071">
    <property type="entry name" value="HMG_box_dom"/>
</dbReference>
<feature type="compositionally biased region" description="Low complexity" evidence="15">
    <location>
        <begin position="254"/>
        <end position="280"/>
    </location>
</feature>
<comment type="function">
    <text evidence="12">Binds to the mitochondrial light strand promoter and functions in mitochondrial transcription regulation. Component of the mitochondrial transcription initiation complex, composed at least of TFB2M, TFAM and POLRMT that is required for basal transcription of mitochondrial DNA. In this complex, TFAM recruits POLRMT to a specific promoter whereas TFB2M induces structural changes in POLRMT to enable promoter opening and trapping of the DNA non-template strand. Required for accurate and efficient promoter recognition by the mitochondrial RNA polymerase. Promotes transcription initiation from the HSP1 and the light strand promoter by binding immediately upstream of transcriptional start sites. Is able to unwind DNA. Bends the mitochondrial light strand promoter DNA into a U-turn shape via its HMG boxes. Required for maintenance of normal levels of mitochondrial DNA. May play a role in organizing and compacting mitochondrial DNA.</text>
</comment>
<evidence type="ECO:0000256" key="10">
    <source>
        <dbReference type="ARBA" id="ARBA00023271"/>
    </source>
</evidence>
<proteinExistence type="predicted"/>
<keyword evidence="7" id="KW-0496">Mitochondrion</keyword>
<evidence type="ECO:0000313" key="18">
    <source>
        <dbReference type="Ensembl" id="ENSDCDP00010005763.1"/>
    </source>
</evidence>
<evidence type="ECO:0000256" key="12">
    <source>
        <dbReference type="ARBA" id="ARBA00045216"/>
    </source>
</evidence>
<keyword evidence="3" id="KW-0677">Repeat</keyword>
<evidence type="ECO:0000256" key="11">
    <source>
        <dbReference type="ARBA" id="ARBA00040582"/>
    </source>
</evidence>
<dbReference type="Ensembl" id="ENSDCDT00010022552.1">
    <property type="protein sequence ID" value="ENSDCDP00010020837.1"/>
    <property type="gene ID" value="ENSDCDG00010009893.1"/>
</dbReference>
<dbReference type="OrthoDB" id="5550281at2759"/>
<evidence type="ECO:0000256" key="14">
    <source>
        <dbReference type="PROSITE-ProRule" id="PRU00267"/>
    </source>
</evidence>
<dbReference type="PANTHER" id="PTHR48112">
    <property type="entry name" value="HIGH MOBILITY GROUP PROTEIN DSP1"/>
    <property type="match status" value="1"/>
</dbReference>
<evidence type="ECO:0000256" key="9">
    <source>
        <dbReference type="ARBA" id="ARBA00023163"/>
    </source>
</evidence>
<evidence type="ECO:0000256" key="1">
    <source>
        <dbReference type="ARBA" id="ARBA00004436"/>
    </source>
</evidence>
<reference evidence="19" key="2">
    <citation type="submission" date="2025-05" db="UniProtKB">
        <authorList>
            <consortium name="Ensembl"/>
        </authorList>
    </citation>
    <scope>IDENTIFICATION</scope>
</reference>
<dbReference type="AlphaFoldDB" id="A0A8C3ZBP1"/>
<reference evidence="18 20" key="1">
    <citation type="submission" date="2020-06" db="EMBL/GenBank/DDBJ databases">
        <authorList>
            <consortium name="Wellcome Sanger Institute Data Sharing"/>
        </authorList>
    </citation>
    <scope>NUCLEOTIDE SEQUENCE [LARGE SCALE GENOMIC DNA]</scope>
</reference>
<feature type="region of interest" description="Disordered" evidence="15">
    <location>
        <begin position="232"/>
        <end position="280"/>
    </location>
</feature>
<evidence type="ECO:0000256" key="2">
    <source>
        <dbReference type="ARBA" id="ARBA00022553"/>
    </source>
</evidence>
<evidence type="ECO:0000256" key="13">
    <source>
        <dbReference type="ARBA" id="ARBA00046467"/>
    </source>
</evidence>
<evidence type="ECO:0000256" key="4">
    <source>
        <dbReference type="ARBA" id="ARBA00022946"/>
    </source>
</evidence>
<keyword evidence="14" id="KW-0539">Nucleus</keyword>
<evidence type="ECO:0000313" key="19">
    <source>
        <dbReference type="Ensembl" id="ENSDCDP00010020837.1"/>
    </source>
</evidence>
<gene>
    <name evidence="19" type="primary">TFAM</name>
</gene>
<evidence type="ECO:0000313" key="20">
    <source>
        <dbReference type="Proteomes" id="UP000694580"/>
    </source>
</evidence>
<keyword evidence="2" id="KW-0597">Phosphoprotein</keyword>
<dbReference type="SMART" id="SM00398">
    <property type="entry name" value="HMG"/>
    <property type="match status" value="2"/>
</dbReference>
<feature type="signal peptide" evidence="16">
    <location>
        <begin position="1"/>
        <end position="30"/>
    </location>
</feature>
<keyword evidence="8" id="KW-0010">Activator</keyword>
<evidence type="ECO:0000256" key="8">
    <source>
        <dbReference type="ARBA" id="ARBA00023159"/>
    </source>
</evidence>
<feature type="compositionally biased region" description="Basic residues" evidence="15">
    <location>
        <begin position="232"/>
        <end position="253"/>
    </location>
</feature>
<dbReference type="GeneTree" id="ENSGT00440000039001"/>
<evidence type="ECO:0000256" key="5">
    <source>
        <dbReference type="ARBA" id="ARBA00023015"/>
    </source>
</evidence>
<dbReference type="CDD" id="cd21987">
    <property type="entry name" value="HMG-box_TFAM_rpt2"/>
    <property type="match status" value="1"/>
</dbReference>
<dbReference type="FunFam" id="1.10.30.10:FF:000043">
    <property type="entry name" value="Transcription factor A, mitochondrial"/>
    <property type="match status" value="1"/>
</dbReference>
<feature type="domain" description="HMG box" evidence="17">
    <location>
        <begin position="48"/>
        <end position="116"/>
    </location>
</feature>
<dbReference type="GO" id="GO:0005634">
    <property type="term" value="C:nucleus"/>
    <property type="evidence" value="ECO:0007669"/>
    <property type="project" value="UniProtKB-UniRule"/>
</dbReference>
<feature type="chain" id="PRO_5044680162" description="Transcription factor A, mitochondrial" evidence="16">
    <location>
        <begin position="31"/>
        <end position="280"/>
    </location>
</feature>
<name>A0A8C3ZBP1_9TELE</name>